<evidence type="ECO:0000256" key="5">
    <source>
        <dbReference type="ARBA" id="ARBA00022618"/>
    </source>
</evidence>
<evidence type="ECO:0000259" key="12">
    <source>
        <dbReference type="Pfam" id="PF02687"/>
    </source>
</evidence>
<evidence type="ECO:0000256" key="9">
    <source>
        <dbReference type="ARBA" id="ARBA00023306"/>
    </source>
</evidence>
<dbReference type="PANTHER" id="PTHR47755">
    <property type="entry name" value="CELL DIVISION PROTEIN FTSX"/>
    <property type="match status" value="1"/>
</dbReference>
<dbReference type="InterPro" id="IPR003838">
    <property type="entry name" value="ABC3_permease_C"/>
</dbReference>
<evidence type="ECO:0000313" key="14">
    <source>
        <dbReference type="EMBL" id="PIS40678.1"/>
    </source>
</evidence>
<keyword evidence="7 11" id="KW-1133">Transmembrane helix</keyword>
<dbReference type="Proteomes" id="UP000236845">
    <property type="component" value="Unassembled WGS sequence"/>
</dbReference>
<feature type="transmembrane region" description="Helical" evidence="11">
    <location>
        <begin position="229"/>
        <end position="252"/>
    </location>
</feature>
<evidence type="ECO:0000256" key="7">
    <source>
        <dbReference type="ARBA" id="ARBA00022989"/>
    </source>
</evidence>
<dbReference type="InterPro" id="IPR004513">
    <property type="entry name" value="FtsX"/>
</dbReference>
<gene>
    <name evidence="14" type="ORF">COT26_02090</name>
</gene>
<dbReference type="PANTHER" id="PTHR47755:SF1">
    <property type="entry name" value="CELL DIVISION PROTEIN FTSX"/>
    <property type="match status" value="1"/>
</dbReference>
<evidence type="ECO:0000256" key="11">
    <source>
        <dbReference type="SAM" id="Phobius"/>
    </source>
</evidence>
<evidence type="ECO:0000256" key="2">
    <source>
        <dbReference type="ARBA" id="ARBA00007379"/>
    </source>
</evidence>
<keyword evidence="4 10" id="KW-1003">Cell membrane</keyword>
<dbReference type="PIRSF" id="PIRSF003097">
    <property type="entry name" value="FtsX"/>
    <property type="match status" value="1"/>
</dbReference>
<dbReference type="Pfam" id="PF02687">
    <property type="entry name" value="FtsX"/>
    <property type="match status" value="1"/>
</dbReference>
<dbReference type="GO" id="GO:0051301">
    <property type="term" value="P:cell division"/>
    <property type="evidence" value="ECO:0007669"/>
    <property type="project" value="UniProtKB-KW"/>
</dbReference>
<dbReference type="Pfam" id="PF18075">
    <property type="entry name" value="FtsX_ECD"/>
    <property type="match status" value="1"/>
</dbReference>
<keyword evidence="9 10" id="KW-0131">Cell cycle</keyword>
<comment type="subcellular location">
    <subcellularLocation>
        <location evidence="1">Cell membrane</location>
        <topology evidence="1">Multi-pass membrane protein</topology>
    </subcellularLocation>
</comment>
<name>A0A2H0YQC4_9BACT</name>
<evidence type="ECO:0000259" key="13">
    <source>
        <dbReference type="Pfam" id="PF18075"/>
    </source>
</evidence>
<reference evidence="15" key="1">
    <citation type="submission" date="2017-09" db="EMBL/GenBank/DDBJ databases">
        <title>Depth-based differentiation of microbial function through sediment-hosted aquifers and enrichment of novel symbionts in the deep terrestrial subsurface.</title>
        <authorList>
            <person name="Probst A.J."/>
            <person name="Ladd B."/>
            <person name="Jarett J.K."/>
            <person name="Geller-Mcgrath D.E."/>
            <person name="Sieber C.M.K."/>
            <person name="Emerson J.B."/>
            <person name="Anantharaman K."/>
            <person name="Thomas B.C."/>
            <person name="Malmstrom R."/>
            <person name="Stieglmeier M."/>
            <person name="Klingl A."/>
            <person name="Woyke T."/>
            <person name="Ryan C.M."/>
            <person name="Banfield J.F."/>
        </authorList>
    </citation>
    <scope>NUCLEOTIDE SEQUENCE [LARGE SCALE GENOMIC DNA]</scope>
</reference>
<keyword evidence="6 11" id="KW-0812">Transmembrane</keyword>
<organism evidence="14 15">
    <name type="scientific">Candidatus Kerfeldbacteria bacterium CG08_land_8_20_14_0_20_43_14</name>
    <dbReference type="NCBI Taxonomy" id="2014246"/>
    <lineage>
        <taxon>Bacteria</taxon>
        <taxon>Candidatus Kerfeldiibacteriota</taxon>
    </lineage>
</organism>
<evidence type="ECO:0000256" key="6">
    <source>
        <dbReference type="ARBA" id="ARBA00022692"/>
    </source>
</evidence>
<evidence type="ECO:0000256" key="4">
    <source>
        <dbReference type="ARBA" id="ARBA00022475"/>
    </source>
</evidence>
<comment type="caution">
    <text evidence="14">The sequence shown here is derived from an EMBL/GenBank/DDBJ whole genome shotgun (WGS) entry which is preliminary data.</text>
</comment>
<evidence type="ECO:0000256" key="8">
    <source>
        <dbReference type="ARBA" id="ARBA00023136"/>
    </source>
</evidence>
<dbReference type="AlphaFoldDB" id="A0A2H0YQC4"/>
<feature type="transmembrane region" description="Helical" evidence="11">
    <location>
        <begin position="282"/>
        <end position="302"/>
    </location>
</feature>
<evidence type="ECO:0000256" key="3">
    <source>
        <dbReference type="ARBA" id="ARBA00021907"/>
    </source>
</evidence>
<feature type="transmembrane region" description="Helical" evidence="11">
    <location>
        <begin position="21"/>
        <end position="44"/>
    </location>
</feature>
<feature type="transmembrane region" description="Helical" evidence="11">
    <location>
        <begin position="188"/>
        <end position="208"/>
    </location>
</feature>
<protein>
    <recommendedName>
        <fullName evidence="3 10">Cell division protein FtsX</fullName>
    </recommendedName>
</protein>
<dbReference type="EMBL" id="PEXW01000044">
    <property type="protein sequence ID" value="PIS40678.1"/>
    <property type="molecule type" value="Genomic_DNA"/>
</dbReference>
<keyword evidence="8 10" id="KW-0472">Membrane</keyword>
<feature type="domain" description="ABC3 transporter permease C-terminal" evidence="12">
    <location>
        <begin position="184"/>
        <end position="307"/>
    </location>
</feature>
<dbReference type="GO" id="GO:0005886">
    <property type="term" value="C:plasma membrane"/>
    <property type="evidence" value="ECO:0007669"/>
    <property type="project" value="UniProtKB-SubCell"/>
</dbReference>
<sequence>MIALQASRAIKFAFQNFHRNLWLSIITFFIVAVAVFSISLVSALNVLGQRALQTVETKVDVTLELKTEVTEDQALAFKDRLTQSPTVQSVVYQSKAQAMENFKKVHEQDPNIQELLSELTSNPLPASIIIKAKKITDFESIMKFVDNEENLQLIANKDRDFQDSQTVIQKLTQITHRIREVGMVTSGVFALLSLIVLFNTIRIAIYTHREEIGIMRLVGASNGFIRAPFILESLIYSIIGAGIALGVIVFLWQSTAPAMYNFFFAGTNVNVSGILKEEFMTVIGWEFLGSIVLSVLSAWIATRRYLKV</sequence>
<evidence type="ECO:0000256" key="10">
    <source>
        <dbReference type="PIRNR" id="PIRNR003097"/>
    </source>
</evidence>
<accession>A0A2H0YQC4</accession>
<evidence type="ECO:0000313" key="15">
    <source>
        <dbReference type="Proteomes" id="UP000236845"/>
    </source>
</evidence>
<dbReference type="Gene3D" id="3.30.70.3040">
    <property type="match status" value="1"/>
</dbReference>
<keyword evidence="5 10" id="KW-0132">Cell division</keyword>
<comment type="similarity">
    <text evidence="2 10">Belongs to the ABC-4 integral membrane protein family. FtsX subfamily.</text>
</comment>
<proteinExistence type="inferred from homology"/>
<evidence type="ECO:0000256" key="1">
    <source>
        <dbReference type="ARBA" id="ARBA00004651"/>
    </source>
</evidence>
<feature type="domain" description="FtsX extracellular" evidence="13">
    <location>
        <begin position="59"/>
        <end position="147"/>
    </location>
</feature>
<dbReference type="InterPro" id="IPR040690">
    <property type="entry name" value="FtsX_ECD"/>
</dbReference>